<gene>
    <name evidence="1" type="ORF">CNQ84_02435</name>
</gene>
<organism evidence="1 2">
    <name type="scientific">Pseudomonas abyssi</name>
    <dbReference type="NCBI Taxonomy" id="170540"/>
    <lineage>
        <taxon>Bacteria</taxon>
        <taxon>Pseudomonadati</taxon>
        <taxon>Pseudomonadota</taxon>
        <taxon>Gammaproteobacteria</taxon>
        <taxon>Pseudomonadales</taxon>
        <taxon>Pseudomonadaceae</taxon>
        <taxon>Pseudomonas</taxon>
    </lineage>
</organism>
<dbReference type="Proteomes" id="UP000242313">
    <property type="component" value="Unassembled WGS sequence"/>
</dbReference>
<proteinExistence type="predicted"/>
<dbReference type="RefSeq" id="WP_096003314.1">
    <property type="nucleotide sequence ID" value="NZ_NTMR01000002.1"/>
</dbReference>
<reference evidence="1 2" key="1">
    <citation type="submission" date="2017-09" db="EMBL/GenBank/DDBJ databases">
        <title>Pseudomonas abyssi sp. nov. isolated from Abyssopelagic Water.</title>
        <authorList>
            <person name="Wei Y."/>
        </authorList>
    </citation>
    <scope>NUCLEOTIDE SEQUENCE [LARGE SCALE GENOMIC DNA]</scope>
    <source>
        <strain evidence="1 2">MT5</strain>
    </source>
</reference>
<dbReference type="AlphaFoldDB" id="A0A2A3MN50"/>
<keyword evidence="2" id="KW-1185">Reference proteome</keyword>
<name>A0A2A3MN50_9PSED</name>
<evidence type="ECO:0000313" key="1">
    <source>
        <dbReference type="EMBL" id="PBK06250.1"/>
    </source>
</evidence>
<protein>
    <submittedName>
        <fullName evidence="1">Uncharacterized protein</fullName>
    </submittedName>
</protein>
<comment type="caution">
    <text evidence="1">The sequence shown here is derived from an EMBL/GenBank/DDBJ whole genome shotgun (WGS) entry which is preliminary data.</text>
</comment>
<evidence type="ECO:0000313" key="2">
    <source>
        <dbReference type="Proteomes" id="UP000242313"/>
    </source>
</evidence>
<dbReference type="EMBL" id="NTMR01000002">
    <property type="protein sequence ID" value="PBK06250.1"/>
    <property type="molecule type" value="Genomic_DNA"/>
</dbReference>
<accession>A0A2A3MN50</accession>
<sequence length="218" mass="23941">MAQWLIEFKDAGQDFLYWVVDDSGVIMQSMPCQSNIWTQYALTNLHSLKPDAVAAIAKDGVASTVKYPVSGVRKIAAVEVAVHIFTGGYATNTVMGKRATCAFNGLKAVERLAEKLWPGIKCDFERLPCTEVGRLLGKWKLKPSIPEHCGDATREQVIQWCIAKGCDFVDPVFPAPRGWMWANGPSNLVLTPIFTVTDQGDDITAGEVAARKPEELVQ</sequence>